<comment type="caution">
    <text evidence="3">The sequence shown here is derived from an EMBL/GenBank/DDBJ whole genome shotgun (WGS) entry which is preliminary data.</text>
</comment>
<sequence length="306" mass="35125">MLRVLRVLLVLLRGALHEVMRLGRRRRHVRYDRLREMLRRGLGGVNRSRQTVLGSVGMMGRRLRREIGRQRRPPLLLHVRVHRMGLRVALRRGGRRRRRRRGSRSVGVLRCGRLGHAVGHGGGQALRRMLRTVQARLRHERVPIHGMLLRRRRRWVLVLLRVVWVVGKLVLVLRRRWLLLLLLLLLRSRTSHPPHVAAGRRPRPHARLLQRRVSSGDGMARVAGMRRREDAVRDGRRRGRRVMPDVGERHRLLALEMLREHVGVHGVGSLGRGPVVVVAALVVGAAVEVGGPLVLVRAAMLRTTVR</sequence>
<keyword evidence="1" id="KW-0472">Membrane</keyword>
<feature type="transmembrane region" description="Helical" evidence="1">
    <location>
        <begin position="155"/>
        <end position="173"/>
    </location>
</feature>
<keyword evidence="4" id="KW-1185">Reference proteome</keyword>
<feature type="chain" id="PRO_5047090290" description="Secreted protein" evidence="2">
    <location>
        <begin position="18"/>
        <end position="306"/>
    </location>
</feature>
<accession>A0ABR3UZP4</accession>
<evidence type="ECO:0000256" key="1">
    <source>
        <dbReference type="SAM" id="Phobius"/>
    </source>
</evidence>
<evidence type="ECO:0000313" key="4">
    <source>
        <dbReference type="Proteomes" id="UP001586593"/>
    </source>
</evidence>
<protein>
    <recommendedName>
        <fullName evidence="5">Secreted protein</fullName>
    </recommendedName>
</protein>
<keyword evidence="2" id="KW-0732">Signal</keyword>
<keyword evidence="1" id="KW-1133">Transmembrane helix</keyword>
<dbReference type="Proteomes" id="UP001586593">
    <property type="component" value="Unassembled WGS sequence"/>
</dbReference>
<evidence type="ECO:0008006" key="5">
    <source>
        <dbReference type="Google" id="ProtNLM"/>
    </source>
</evidence>
<organism evidence="3 4">
    <name type="scientific">Phialemonium thermophilum</name>
    <dbReference type="NCBI Taxonomy" id="223376"/>
    <lineage>
        <taxon>Eukaryota</taxon>
        <taxon>Fungi</taxon>
        <taxon>Dikarya</taxon>
        <taxon>Ascomycota</taxon>
        <taxon>Pezizomycotina</taxon>
        <taxon>Sordariomycetes</taxon>
        <taxon>Sordariomycetidae</taxon>
        <taxon>Cephalothecales</taxon>
        <taxon>Cephalothecaceae</taxon>
        <taxon>Phialemonium</taxon>
    </lineage>
</organism>
<feature type="signal peptide" evidence="2">
    <location>
        <begin position="1"/>
        <end position="17"/>
    </location>
</feature>
<keyword evidence="1" id="KW-0812">Transmembrane</keyword>
<gene>
    <name evidence="3" type="ORF">VTK73DRAFT_6309</name>
</gene>
<name>A0ABR3UZP4_9PEZI</name>
<dbReference type="EMBL" id="JAZHXJ010003549">
    <property type="protein sequence ID" value="KAL1835080.1"/>
    <property type="molecule type" value="Genomic_DNA"/>
</dbReference>
<reference evidence="3 4" key="1">
    <citation type="journal article" date="2024" name="Commun. Biol.">
        <title>Comparative genomic analysis of thermophilic fungi reveals convergent evolutionary adaptations and gene losses.</title>
        <authorList>
            <person name="Steindorff A.S."/>
            <person name="Aguilar-Pontes M.V."/>
            <person name="Robinson A.J."/>
            <person name="Andreopoulos B."/>
            <person name="LaButti K."/>
            <person name="Kuo A."/>
            <person name="Mondo S."/>
            <person name="Riley R."/>
            <person name="Otillar R."/>
            <person name="Haridas S."/>
            <person name="Lipzen A."/>
            <person name="Grimwood J."/>
            <person name="Schmutz J."/>
            <person name="Clum A."/>
            <person name="Reid I.D."/>
            <person name="Moisan M.C."/>
            <person name="Butler G."/>
            <person name="Nguyen T.T.M."/>
            <person name="Dewar K."/>
            <person name="Conant G."/>
            <person name="Drula E."/>
            <person name="Henrissat B."/>
            <person name="Hansel C."/>
            <person name="Singer S."/>
            <person name="Hutchinson M.I."/>
            <person name="de Vries R.P."/>
            <person name="Natvig D.O."/>
            <person name="Powell A.J."/>
            <person name="Tsang A."/>
            <person name="Grigoriev I.V."/>
        </authorList>
    </citation>
    <scope>NUCLEOTIDE SEQUENCE [LARGE SCALE GENOMIC DNA]</scope>
    <source>
        <strain evidence="3 4">ATCC 24622</strain>
    </source>
</reference>
<evidence type="ECO:0000313" key="3">
    <source>
        <dbReference type="EMBL" id="KAL1835080.1"/>
    </source>
</evidence>
<feature type="transmembrane region" description="Helical" evidence="1">
    <location>
        <begin position="275"/>
        <end position="296"/>
    </location>
</feature>
<proteinExistence type="predicted"/>
<evidence type="ECO:0000256" key="2">
    <source>
        <dbReference type="SAM" id="SignalP"/>
    </source>
</evidence>